<evidence type="ECO:0000313" key="3">
    <source>
        <dbReference type="EMBL" id="TFW23908.1"/>
    </source>
</evidence>
<evidence type="ECO:0000256" key="1">
    <source>
        <dbReference type="ARBA" id="ARBA00006817"/>
    </source>
</evidence>
<dbReference type="SUPFAM" id="SSF55961">
    <property type="entry name" value="Bet v1-like"/>
    <property type="match status" value="1"/>
</dbReference>
<dbReference type="Proteomes" id="UP000298438">
    <property type="component" value="Unassembled WGS sequence"/>
</dbReference>
<comment type="similarity">
    <text evidence="1">Belongs to the AHA1 family.</text>
</comment>
<dbReference type="Pfam" id="PF08327">
    <property type="entry name" value="AHSA1"/>
    <property type="match status" value="1"/>
</dbReference>
<dbReference type="Gene3D" id="3.30.530.20">
    <property type="match status" value="1"/>
</dbReference>
<dbReference type="AlphaFoldDB" id="A0A4Y9SHB9"/>
<sequence length="135" mass="14681">MSTERGLIQMTQFIPHPPARVWTALTDPAIHAKWWAAGDVRPVVGHRFTLDMGQWGQQPCEVLAVEPERLLSYAFAPDTLDTVITWSLVPEGDGTRLSLEHRGFDLGSPMGKMAHAGMGAGWPGVLARIAPALDA</sequence>
<reference evidence="3 4" key="1">
    <citation type="submission" date="2019-03" db="EMBL/GenBank/DDBJ databases">
        <title>Draft Genome Sequence of Massilia arenosa sp. nov., a Novel Massilia Species Isolated from a Sandy-loam Maize Soil.</title>
        <authorList>
            <person name="Raths R."/>
            <person name="Peta V."/>
            <person name="Bucking H."/>
        </authorList>
    </citation>
    <scope>NUCLEOTIDE SEQUENCE [LARGE SCALE GENOMIC DNA]</scope>
    <source>
        <strain evidence="3 4">MC02</strain>
    </source>
</reference>
<comment type="caution">
    <text evidence="3">The sequence shown here is derived from an EMBL/GenBank/DDBJ whole genome shotgun (WGS) entry which is preliminary data.</text>
</comment>
<dbReference type="CDD" id="cd07814">
    <property type="entry name" value="SRPBCC_CalC_Aha1-like"/>
    <property type="match status" value="1"/>
</dbReference>
<gene>
    <name evidence="3" type="ORF">E4L96_06435</name>
</gene>
<organism evidence="3 4">
    <name type="scientific">Zemynaea arenosa</name>
    <dbReference type="NCBI Taxonomy" id="2561931"/>
    <lineage>
        <taxon>Bacteria</taxon>
        <taxon>Pseudomonadati</taxon>
        <taxon>Pseudomonadota</taxon>
        <taxon>Betaproteobacteria</taxon>
        <taxon>Burkholderiales</taxon>
        <taxon>Oxalobacteraceae</taxon>
        <taxon>Telluria group</taxon>
        <taxon>Zemynaea</taxon>
    </lineage>
</organism>
<dbReference type="InterPro" id="IPR023393">
    <property type="entry name" value="START-like_dom_sf"/>
</dbReference>
<keyword evidence="4" id="KW-1185">Reference proteome</keyword>
<dbReference type="OrthoDB" id="9803476at2"/>
<proteinExistence type="inferred from homology"/>
<evidence type="ECO:0000313" key="4">
    <source>
        <dbReference type="Proteomes" id="UP000298438"/>
    </source>
</evidence>
<evidence type="ECO:0000259" key="2">
    <source>
        <dbReference type="Pfam" id="PF08327"/>
    </source>
</evidence>
<protein>
    <submittedName>
        <fullName evidence="3">SRPBCC domain-containing protein</fullName>
    </submittedName>
</protein>
<dbReference type="InterPro" id="IPR013538">
    <property type="entry name" value="ASHA1/2-like_C"/>
</dbReference>
<name>A0A4Y9SHB9_9BURK</name>
<dbReference type="RefSeq" id="WP_135206393.1">
    <property type="nucleotide sequence ID" value="NZ_SPVF01000090.1"/>
</dbReference>
<accession>A0A4Y9SHB9</accession>
<feature type="domain" description="Activator of Hsp90 ATPase homologue 1/2-like C-terminal" evidence="2">
    <location>
        <begin position="16"/>
        <end position="132"/>
    </location>
</feature>
<dbReference type="EMBL" id="SPVF01000090">
    <property type="protein sequence ID" value="TFW23908.1"/>
    <property type="molecule type" value="Genomic_DNA"/>
</dbReference>